<evidence type="ECO:0000313" key="1">
    <source>
        <dbReference type="EMBL" id="KAI4370474.1"/>
    </source>
</evidence>
<keyword evidence="2" id="KW-1185">Reference proteome</keyword>
<name>A0ACB9QYH9_9MYRT</name>
<gene>
    <name evidence="1" type="ORF">MLD38_018825</name>
</gene>
<comment type="caution">
    <text evidence="1">The sequence shown here is derived from an EMBL/GenBank/DDBJ whole genome shotgun (WGS) entry which is preliminary data.</text>
</comment>
<evidence type="ECO:0000313" key="2">
    <source>
        <dbReference type="Proteomes" id="UP001057402"/>
    </source>
</evidence>
<sequence length="580" mass="65333">MRSPSPSVVPTTCISLLSELQIIWDEIGESVPARDAMLLQLEHECLDIYRRKVMDAKNYLASLHKKLADSRSEIGDIAAALGDGIPSLSTAHSGLQQQLEVAKAVLEQMTSEKVERMNQFLEVQSQIDRISGEITGKESSTAPAVPQVNDRDLTLKRLGDLKLQLHELQNEKSVRIQRVKSHIKTIHQLSIVMSLDFLETVGEVHPSLAAQAGDEVKSISNDTLARLTNAINSLTDEKGKRLEKLQNLGRNLIELWNLMDMPFEDQKLFPHVTSLMSSSVDKVTMQGSLALDVIEQTEVEVERLNILKASKMKELVFKRQNELEEIYREVHMDVDSNAARQILLGLMESENVYMTDLLASMDDQVVKAKEQARSRKEILDKVEKWKHAADEEKWLDEYEKDVNRYSAGKGAHKSLNRAEKARILVNKLPSMVEGLTAKVLAWESEKGIPFLYHKAPLLQTLEEYTVFLQERDEEKRRAREQRRLQEQKSMEQEVKYGSRPLVKKPLGQSNTLSTPMGTPNARRISTPGRPVPGLSSARASASASNKQRSRADHAPLFNYVALSKEDASSRAVNACSQRDK</sequence>
<proteinExistence type="predicted"/>
<dbReference type="EMBL" id="CM042884">
    <property type="protein sequence ID" value="KAI4370474.1"/>
    <property type="molecule type" value="Genomic_DNA"/>
</dbReference>
<reference evidence="2" key="1">
    <citation type="journal article" date="2023" name="Front. Plant Sci.">
        <title>Chromosomal-level genome assembly of Melastoma candidum provides insights into trichome evolution.</title>
        <authorList>
            <person name="Zhong Y."/>
            <person name="Wu W."/>
            <person name="Sun C."/>
            <person name="Zou P."/>
            <person name="Liu Y."/>
            <person name="Dai S."/>
            <person name="Zhou R."/>
        </authorList>
    </citation>
    <scope>NUCLEOTIDE SEQUENCE [LARGE SCALE GENOMIC DNA]</scope>
</reference>
<accession>A0ACB9QYH9</accession>
<organism evidence="1 2">
    <name type="scientific">Melastoma candidum</name>
    <dbReference type="NCBI Taxonomy" id="119954"/>
    <lineage>
        <taxon>Eukaryota</taxon>
        <taxon>Viridiplantae</taxon>
        <taxon>Streptophyta</taxon>
        <taxon>Embryophyta</taxon>
        <taxon>Tracheophyta</taxon>
        <taxon>Spermatophyta</taxon>
        <taxon>Magnoliopsida</taxon>
        <taxon>eudicotyledons</taxon>
        <taxon>Gunneridae</taxon>
        <taxon>Pentapetalae</taxon>
        <taxon>rosids</taxon>
        <taxon>malvids</taxon>
        <taxon>Myrtales</taxon>
        <taxon>Melastomataceae</taxon>
        <taxon>Melastomatoideae</taxon>
        <taxon>Melastomateae</taxon>
        <taxon>Melastoma</taxon>
    </lineage>
</organism>
<dbReference type="Proteomes" id="UP001057402">
    <property type="component" value="Chromosome 5"/>
</dbReference>
<protein>
    <submittedName>
        <fullName evidence="1">Uncharacterized protein</fullName>
    </submittedName>
</protein>